<dbReference type="Proteomes" id="UP000316639">
    <property type="component" value="Unassembled WGS sequence"/>
</dbReference>
<keyword evidence="1" id="KW-1133">Transmembrane helix</keyword>
<feature type="transmembrane region" description="Helical" evidence="1">
    <location>
        <begin position="104"/>
        <end position="123"/>
    </location>
</feature>
<sequence length="293" mass="31106">MTAAAPATTWRSLLDVLGVVGPAGVLTAIVYYFGYVSTRAFYAYFGVSVSALNFSPTTYLVRSVDIVFQPAVTLLVAALVVLGAHVVVRTVLKRVPPKVARRVVAVLGCVAVALLGVGLFGLYGGLLGLFAPLALAGSALLAEYVVWTTGEYATPPPWAETLIQTSTKLRRGLVVALTLVATFWAVTYLANARGRATAELFESSLPLQGQALVYSEKDLRLQGFGIGTTSIAGKDSAYGFLHNGLRPLLHANGRWFLLPAGWRRDNGAMVIVLPDDPGHVRVDLVPGFRPAGP</sequence>
<organism evidence="2 3">
    <name type="scientific">Lentzea tibetensis</name>
    <dbReference type="NCBI Taxonomy" id="2591470"/>
    <lineage>
        <taxon>Bacteria</taxon>
        <taxon>Bacillati</taxon>
        <taxon>Actinomycetota</taxon>
        <taxon>Actinomycetes</taxon>
        <taxon>Pseudonocardiales</taxon>
        <taxon>Pseudonocardiaceae</taxon>
        <taxon>Lentzea</taxon>
    </lineage>
</organism>
<feature type="transmembrane region" description="Helical" evidence="1">
    <location>
        <begin position="172"/>
        <end position="190"/>
    </location>
</feature>
<feature type="transmembrane region" description="Helical" evidence="1">
    <location>
        <begin position="129"/>
        <end position="147"/>
    </location>
</feature>
<name>A0A563ERN8_9PSEU</name>
<evidence type="ECO:0000313" key="2">
    <source>
        <dbReference type="EMBL" id="TWP50329.1"/>
    </source>
</evidence>
<dbReference type="AlphaFoldDB" id="A0A563ERN8"/>
<keyword evidence="3" id="KW-1185">Reference proteome</keyword>
<dbReference type="EMBL" id="VOBR01000013">
    <property type="protein sequence ID" value="TWP50329.1"/>
    <property type="molecule type" value="Genomic_DNA"/>
</dbReference>
<comment type="caution">
    <text evidence="2">The sequence shown here is derived from an EMBL/GenBank/DDBJ whole genome shotgun (WGS) entry which is preliminary data.</text>
</comment>
<dbReference type="OrthoDB" id="4350047at2"/>
<keyword evidence="1" id="KW-0472">Membrane</keyword>
<accession>A0A563ERN8</accession>
<proteinExistence type="predicted"/>
<feature type="transmembrane region" description="Helical" evidence="1">
    <location>
        <begin position="12"/>
        <end position="34"/>
    </location>
</feature>
<dbReference type="RefSeq" id="WP_146353952.1">
    <property type="nucleotide sequence ID" value="NZ_VOBR01000013.1"/>
</dbReference>
<evidence type="ECO:0000313" key="3">
    <source>
        <dbReference type="Proteomes" id="UP000316639"/>
    </source>
</evidence>
<gene>
    <name evidence="2" type="ORF">FKR81_21795</name>
</gene>
<keyword evidence="1" id="KW-0812">Transmembrane</keyword>
<protein>
    <submittedName>
        <fullName evidence="2">Uncharacterized protein</fullName>
    </submittedName>
</protein>
<reference evidence="2 3" key="1">
    <citation type="submission" date="2019-07" db="EMBL/GenBank/DDBJ databases">
        <title>Lentzea xizangensis sp. nov., isolated from Qinghai-Tibetan Plateau Soils.</title>
        <authorList>
            <person name="Huang J."/>
        </authorList>
    </citation>
    <scope>NUCLEOTIDE SEQUENCE [LARGE SCALE GENOMIC DNA]</scope>
    <source>
        <strain evidence="2 3">FXJ1.1311</strain>
    </source>
</reference>
<feature type="transmembrane region" description="Helical" evidence="1">
    <location>
        <begin position="67"/>
        <end position="92"/>
    </location>
</feature>
<evidence type="ECO:0000256" key="1">
    <source>
        <dbReference type="SAM" id="Phobius"/>
    </source>
</evidence>